<dbReference type="CDD" id="cd18177">
    <property type="entry name" value="ATP-synt_Vo_c_ATP6F_rpt1"/>
    <property type="match status" value="1"/>
</dbReference>
<feature type="domain" description="V-ATPase proteolipid subunit C-like" evidence="13">
    <location>
        <begin position="50"/>
        <end position="109"/>
    </location>
</feature>
<protein>
    <recommendedName>
        <fullName evidence="9">V-type proton ATPase 16 kDa proteolipid subunit c</fullName>
    </recommendedName>
    <alternativeName>
        <fullName evidence="11">V-type proton ATPase 21 kDa proteolipid subunit c''</fullName>
    </alternativeName>
    <alternativeName>
        <fullName evidence="10">Vacuolar proton pump 16 kDa proteolipid subunit c</fullName>
    </alternativeName>
</protein>
<dbReference type="InterPro" id="IPR002379">
    <property type="entry name" value="ATPase_proteolipid_c-like_dom"/>
</dbReference>
<keyword evidence="6 12" id="KW-1133">Transmembrane helix</keyword>
<dbReference type="AlphaFoldDB" id="A0A835CUG7"/>
<evidence type="ECO:0000256" key="4">
    <source>
        <dbReference type="ARBA" id="ARBA00022692"/>
    </source>
</evidence>
<keyword evidence="5" id="KW-0375">Hydrogen ion transport</keyword>
<dbReference type="PANTHER" id="PTHR10263">
    <property type="entry name" value="V-TYPE PROTON ATPASE PROTEOLIPID SUBUNIT"/>
    <property type="match status" value="1"/>
</dbReference>
<feature type="transmembrane region" description="Helical" evidence="12">
    <location>
        <begin position="46"/>
        <end position="68"/>
    </location>
</feature>
<keyword evidence="3 12" id="KW-0813">Transport</keyword>
<dbReference type="FunFam" id="1.20.120.610:FF:000002">
    <property type="entry name" value="V-type proton ATPase proteolipid subunit"/>
    <property type="match status" value="1"/>
</dbReference>
<evidence type="ECO:0000256" key="3">
    <source>
        <dbReference type="ARBA" id="ARBA00022448"/>
    </source>
</evidence>
<feature type="transmembrane region" description="Helical" evidence="12">
    <location>
        <begin position="135"/>
        <end position="164"/>
    </location>
</feature>
<feature type="transmembrane region" description="Helical" evidence="12">
    <location>
        <begin position="7"/>
        <end position="26"/>
    </location>
</feature>
<accession>A0A835CUG7</accession>
<dbReference type="CDD" id="cd18178">
    <property type="entry name" value="ATP-synt_Vo_c_ATP6F_rpt2"/>
    <property type="match status" value="1"/>
</dbReference>
<feature type="transmembrane region" description="Helical" evidence="12">
    <location>
        <begin position="89"/>
        <end position="109"/>
    </location>
</feature>
<organism evidence="14 15">
    <name type="scientific">Aphidius gifuensis</name>
    <name type="common">Parasitoid wasp</name>
    <dbReference type="NCBI Taxonomy" id="684658"/>
    <lineage>
        <taxon>Eukaryota</taxon>
        <taxon>Metazoa</taxon>
        <taxon>Ecdysozoa</taxon>
        <taxon>Arthropoda</taxon>
        <taxon>Hexapoda</taxon>
        <taxon>Insecta</taxon>
        <taxon>Pterygota</taxon>
        <taxon>Neoptera</taxon>
        <taxon>Endopterygota</taxon>
        <taxon>Hymenoptera</taxon>
        <taxon>Apocrita</taxon>
        <taxon>Ichneumonoidea</taxon>
        <taxon>Braconidae</taxon>
        <taxon>Aphidiinae</taxon>
        <taxon>Aphidius</taxon>
    </lineage>
</organism>
<comment type="caution">
    <text evidence="12">Lacks conserved residue(s) required for the propagation of feature annotation.</text>
</comment>
<dbReference type="Gene3D" id="1.20.120.610">
    <property type="entry name" value="lithium bound rotor ring of v- atpase"/>
    <property type="match status" value="1"/>
</dbReference>
<evidence type="ECO:0000256" key="7">
    <source>
        <dbReference type="ARBA" id="ARBA00023065"/>
    </source>
</evidence>
<dbReference type="Pfam" id="PF00137">
    <property type="entry name" value="ATP-synt_C"/>
    <property type="match status" value="2"/>
</dbReference>
<comment type="function">
    <text evidence="12">Proton-conducting pore forming of the V0 complex of vacuolar(H+)-ATPase (V-ATPase), a multisubunit enzyme composed of a peripheral complex (V1) that hydrolyzes ATP and a membrane integral complex (V0) that translocates protons. V-ATPase is responsible for acidifying and maintaining the pH of intracellular compartments and in some cell types, is targeted to the plasma membrane, where it is responsible for acidifying the extracellular environment.</text>
</comment>
<evidence type="ECO:0000256" key="9">
    <source>
        <dbReference type="ARBA" id="ARBA00029494"/>
    </source>
</evidence>
<feature type="domain" description="V-ATPase proteolipid subunit C-like" evidence="13">
    <location>
        <begin position="138"/>
        <end position="197"/>
    </location>
</feature>
<comment type="similarity">
    <text evidence="2 12">Belongs to the V-ATPase proteolipid subunit family.</text>
</comment>
<dbReference type="SUPFAM" id="SSF81333">
    <property type="entry name" value="F1F0 ATP synthase subunit C"/>
    <property type="match status" value="2"/>
</dbReference>
<reference evidence="14 15" key="1">
    <citation type="submission" date="2020-08" db="EMBL/GenBank/DDBJ databases">
        <title>Aphidius gifuensis genome sequencing and assembly.</title>
        <authorList>
            <person name="Du Z."/>
        </authorList>
    </citation>
    <scope>NUCLEOTIDE SEQUENCE [LARGE SCALE GENOMIC DNA]</scope>
    <source>
        <strain evidence="14">YNYX2018</strain>
        <tissue evidence="14">Adults</tissue>
    </source>
</reference>
<keyword evidence="7 12" id="KW-0406">Ion transport</keyword>
<evidence type="ECO:0000256" key="11">
    <source>
        <dbReference type="ARBA" id="ARBA00071448"/>
    </source>
</evidence>
<evidence type="ECO:0000256" key="6">
    <source>
        <dbReference type="ARBA" id="ARBA00022989"/>
    </source>
</evidence>
<comment type="caution">
    <text evidence="14">The sequence shown here is derived from an EMBL/GenBank/DDBJ whole genome shotgun (WGS) entry which is preliminary data.</text>
</comment>
<dbReference type="InterPro" id="IPR035921">
    <property type="entry name" value="F/V-ATP_Csub_sf"/>
</dbReference>
<comment type="subcellular location">
    <subcellularLocation>
        <location evidence="1">Membrane</location>
        <topology evidence="1">Multi-pass membrane protein</topology>
    </subcellularLocation>
</comment>
<keyword evidence="15" id="KW-1185">Reference proteome</keyword>
<keyword evidence="8 12" id="KW-0472">Membrane</keyword>
<evidence type="ECO:0000256" key="2">
    <source>
        <dbReference type="ARBA" id="ARBA00007296"/>
    </source>
</evidence>
<proteinExistence type="inferred from homology"/>
<evidence type="ECO:0000313" key="15">
    <source>
        <dbReference type="Proteomes" id="UP000639338"/>
    </source>
</evidence>
<dbReference type="InterPro" id="IPR000245">
    <property type="entry name" value="ATPase_proteolipid_csu"/>
</dbReference>
<dbReference type="PRINTS" id="PR00122">
    <property type="entry name" value="VACATPASE"/>
</dbReference>
<dbReference type="GO" id="GO:0033179">
    <property type="term" value="C:proton-transporting V-type ATPase, V0 domain"/>
    <property type="evidence" value="ECO:0007669"/>
    <property type="project" value="InterPro"/>
</dbReference>
<name>A0A835CUG7_APHGI</name>
<evidence type="ECO:0000256" key="10">
    <source>
        <dbReference type="ARBA" id="ARBA00031057"/>
    </source>
</evidence>
<evidence type="ECO:0000256" key="8">
    <source>
        <dbReference type="ARBA" id="ARBA00023136"/>
    </source>
</evidence>
<sequence length="204" mass="21810">MSGYYGTMLLASITTIALGTGMYHFFFDKNIMDSIYWFFVETDSYLWWNLGIVNAVFFSVAGAAVGIWTTGSTIMGAGVKAPHIKTKNLISIIFCEAVAIYGLVIAILMTTSMPQWKIDYAGDIEILNKLRHGGYVAFGCGTIVGVANLCCGAVIGVVGSGTALADASNPSLFVKILLFEIFASIIGIYGLIVGVFLTSKLPTL</sequence>
<feature type="transmembrane region" description="Helical" evidence="12">
    <location>
        <begin position="176"/>
        <end position="197"/>
    </location>
</feature>
<evidence type="ECO:0000256" key="5">
    <source>
        <dbReference type="ARBA" id="ARBA00022781"/>
    </source>
</evidence>
<dbReference type="Proteomes" id="UP000639338">
    <property type="component" value="Unassembled WGS sequence"/>
</dbReference>
<gene>
    <name evidence="14" type="ORF">HCN44_006395</name>
</gene>
<dbReference type="OrthoDB" id="10264021at2759"/>
<comment type="subunit">
    <text evidence="12">V-ATPase is a heteromultimeric enzyme made up of two complexes: the ATP-hydrolytic V1 complex and the proton translocation V0 complex. The V1 complex consists of three catalytic AB heterodimers that form a heterohexamer, three peripheral stalks each consisting of EG heterodimers, one central rotor including subunits D and F, and the regulatory subunits C and H. The proton translocation complex V0 consists of the proton transport subunit a, a ring of proteolipid subunits c9c'', rotary subunit d, subunits e and f, and the accessory subunits.</text>
</comment>
<dbReference type="EMBL" id="JACMRX010000003">
    <property type="protein sequence ID" value="KAF7993335.1"/>
    <property type="molecule type" value="Genomic_DNA"/>
</dbReference>
<dbReference type="GO" id="GO:0046961">
    <property type="term" value="F:proton-transporting ATPase activity, rotational mechanism"/>
    <property type="evidence" value="ECO:0007669"/>
    <property type="project" value="InterPro"/>
</dbReference>
<evidence type="ECO:0000259" key="13">
    <source>
        <dbReference type="Pfam" id="PF00137"/>
    </source>
</evidence>
<evidence type="ECO:0000256" key="12">
    <source>
        <dbReference type="RuleBase" id="RU363060"/>
    </source>
</evidence>
<evidence type="ECO:0000313" key="14">
    <source>
        <dbReference type="EMBL" id="KAF7993335.1"/>
    </source>
</evidence>
<evidence type="ECO:0000256" key="1">
    <source>
        <dbReference type="ARBA" id="ARBA00004141"/>
    </source>
</evidence>
<keyword evidence="4 12" id="KW-0812">Transmembrane</keyword>